<sequence>MNREAPMSDLTYKSNGLTYLGATPFSGVAYSENEMGVREEETSYVDGLRCGLSREWNDDGTLVKEAMYSWDVFHGAARTWHDNGQLERDGEYEYGIALHEKLWDEQGNLLSDYVLSKDDGQYEFLEKLRQIYRGGKNVGDDESEPAQT</sequence>
<dbReference type="RefSeq" id="WP_175024516.1">
    <property type="nucleotide sequence ID" value="NZ_CABVQC010000039.1"/>
</dbReference>
<dbReference type="Gene3D" id="3.90.930.1">
    <property type="match status" value="1"/>
</dbReference>
<reference evidence="1 2" key="1">
    <citation type="submission" date="2019-09" db="EMBL/GenBank/DDBJ databases">
        <authorList>
            <person name="Depoorter E."/>
        </authorList>
    </citation>
    <scope>NUCLEOTIDE SEQUENCE [LARGE SCALE GENOMIC DNA]</scope>
    <source>
        <strain evidence="1">LMG 13014</strain>
    </source>
</reference>
<evidence type="ECO:0000313" key="1">
    <source>
        <dbReference type="EMBL" id="VWC06868.1"/>
    </source>
</evidence>
<dbReference type="Proteomes" id="UP000494261">
    <property type="component" value="Unassembled WGS sequence"/>
</dbReference>
<proteinExistence type="predicted"/>
<gene>
    <name evidence="1" type="primary">ywqK</name>
    <name evidence="1" type="ORF">BLA13014_05022</name>
</gene>
<dbReference type="SUPFAM" id="SSF82185">
    <property type="entry name" value="Histone H3 K4-specific methyltransferase SET7/9 N-terminal domain"/>
    <property type="match status" value="1"/>
</dbReference>
<organism evidence="1 2">
    <name type="scientific">Burkholderia aenigmatica</name>
    <dbReference type="NCBI Taxonomy" id="2015348"/>
    <lineage>
        <taxon>Bacteria</taxon>
        <taxon>Pseudomonadati</taxon>
        <taxon>Pseudomonadota</taxon>
        <taxon>Betaproteobacteria</taxon>
        <taxon>Burkholderiales</taxon>
        <taxon>Burkholderiaceae</taxon>
        <taxon>Burkholderia</taxon>
        <taxon>Burkholderia cepacia complex</taxon>
    </lineage>
</organism>
<dbReference type="InterPro" id="IPR011652">
    <property type="entry name" value="MORN_2"/>
</dbReference>
<accession>A0A6P2PH54</accession>
<dbReference type="AlphaFoldDB" id="A0A6P2PH54"/>
<evidence type="ECO:0000313" key="2">
    <source>
        <dbReference type="Proteomes" id="UP000494261"/>
    </source>
</evidence>
<protein>
    <submittedName>
        <fullName evidence="1">Antitoxin YwqK</fullName>
    </submittedName>
</protein>
<name>A0A6P2PH54_9BURK</name>
<dbReference type="Pfam" id="PF07661">
    <property type="entry name" value="MORN_2"/>
    <property type="match status" value="1"/>
</dbReference>
<dbReference type="EMBL" id="CABVQC010000039">
    <property type="protein sequence ID" value="VWC06868.1"/>
    <property type="molecule type" value="Genomic_DNA"/>
</dbReference>